<keyword evidence="5" id="KW-0813">Transport</keyword>
<evidence type="ECO:0000256" key="1">
    <source>
        <dbReference type="ARBA" id="ARBA00004370"/>
    </source>
</evidence>
<feature type="signal peptide" evidence="6">
    <location>
        <begin position="1"/>
        <end position="19"/>
    </location>
</feature>
<dbReference type="InterPro" id="IPR005644">
    <property type="entry name" value="NolW-like"/>
</dbReference>
<evidence type="ECO:0000256" key="2">
    <source>
        <dbReference type="ARBA" id="ARBA00022729"/>
    </source>
</evidence>
<protein>
    <submittedName>
        <fullName evidence="9">Type II secretory pathway protein</fullName>
    </submittedName>
</protein>
<dbReference type="PRINTS" id="PR00811">
    <property type="entry name" value="BCTERIALGSPD"/>
</dbReference>
<dbReference type="RefSeq" id="WP_206369048.1">
    <property type="nucleotide sequence ID" value="NZ_CAWPTM010000178.1"/>
</dbReference>
<dbReference type="InterPro" id="IPR004846">
    <property type="entry name" value="T2SS/T3SS_dom"/>
</dbReference>
<accession>A0ABS2ZX97</accession>
<dbReference type="PANTHER" id="PTHR30332:SF24">
    <property type="entry name" value="SECRETIN GSPD-RELATED"/>
    <property type="match status" value="1"/>
</dbReference>
<dbReference type="InterPro" id="IPR038591">
    <property type="entry name" value="NolW-like_sf"/>
</dbReference>
<dbReference type="InterPro" id="IPR050810">
    <property type="entry name" value="Bact_Secretion_Sys_Channel"/>
</dbReference>
<reference evidence="9 10" key="1">
    <citation type="submission" date="2021-02" db="EMBL/GenBank/DDBJ databases">
        <title>Draft Genome Sequences of 5 Vibrio neptunius Strains Isolated From of Bivalve Hatcheries.</title>
        <authorList>
            <person name="Galvis F."/>
            <person name="Barja J.L."/>
            <person name="Lemos M.L."/>
            <person name="Balado M."/>
        </authorList>
    </citation>
    <scope>NUCLEOTIDE SEQUENCE [LARGE SCALE GENOMIC DNA]</scope>
    <source>
        <strain evidence="9 10">PP-145.98</strain>
    </source>
</reference>
<evidence type="ECO:0000256" key="6">
    <source>
        <dbReference type="SAM" id="SignalP"/>
    </source>
</evidence>
<dbReference type="Gene3D" id="3.30.1370.120">
    <property type="match status" value="1"/>
</dbReference>
<dbReference type="Pfam" id="PF00263">
    <property type="entry name" value="Secretin"/>
    <property type="match status" value="1"/>
</dbReference>
<keyword evidence="10" id="KW-1185">Reference proteome</keyword>
<keyword evidence="3" id="KW-0472">Membrane</keyword>
<feature type="domain" description="NolW-like" evidence="8">
    <location>
        <begin position="113"/>
        <end position="186"/>
    </location>
</feature>
<dbReference type="InterPro" id="IPR001775">
    <property type="entry name" value="GspD/PilQ"/>
</dbReference>
<name>A0ABS2ZX97_9VIBR</name>
<comment type="subcellular location">
    <subcellularLocation>
        <location evidence="5">Cell outer membrane</location>
    </subcellularLocation>
    <subcellularLocation>
        <location evidence="1">Membrane</location>
    </subcellularLocation>
</comment>
<dbReference type="Pfam" id="PF03958">
    <property type="entry name" value="Secretin_N"/>
    <property type="match status" value="1"/>
</dbReference>
<gene>
    <name evidence="9" type="ORF">JYA62_04265</name>
</gene>
<dbReference type="EMBL" id="JAFHLB010000004">
    <property type="protein sequence ID" value="MBN3576881.1"/>
    <property type="molecule type" value="Genomic_DNA"/>
</dbReference>
<keyword evidence="2 6" id="KW-0732">Signal</keyword>
<evidence type="ECO:0000313" key="10">
    <source>
        <dbReference type="Proteomes" id="UP000779070"/>
    </source>
</evidence>
<evidence type="ECO:0000313" key="9">
    <source>
        <dbReference type="EMBL" id="MBN3576881.1"/>
    </source>
</evidence>
<sequence>MSFARFVLCFSLLSGSVAASDIAPSQSQVFEASSIPISEFVAWGAKEINQPIVLGRGVVGTVSFTAPNLQRDDYASFFNNVLAAHGYWIQFENGLYVVKPLESEVTNLEPSLVKLYHLSHVRNTKVAELLQSTLSATNTQLVRDTPVTNFTVEVLPTTNSLLVTASQAQLDKIDLLITGIDRQQRQVFIEAIITETSYDDTHEIGVNMNLALERAGFVVNTSIIDLATDNAAVFEGGDFQALVKAIQTNDNTKLLSKPHILVMDRERGYFTVGQNVPFLVATETSDGGNVTQQIQRQDVGISLEVTPHVVDDQIVLQISQESSSVTNSTIASDIITNKRTLQTVVNVKDGQTIMLGGLISSDERKRISGVPLLKDIPLIGGLFRSERNERVDKELKVVLKTTIL</sequence>
<comment type="similarity">
    <text evidence="4">Belongs to the bacterial secretin family.</text>
</comment>
<feature type="domain" description="Type II/III secretion system secretin-like" evidence="7">
    <location>
        <begin position="245"/>
        <end position="404"/>
    </location>
</feature>
<evidence type="ECO:0000256" key="4">
    <source>
        <dbReference type="RuleBase" id="RU004003"/>
    </source>
</evidence>
<feature type="chain" id="PRO_5046663387" evidence="6">
    <location>
        <begin position="20"/>
        <end position="404"/>
    </location>
</feature>
<proteinExistence type="inferred from homology"/>
<evidence type="ECO:0000259" key="7">
    <source>
        <dbReference type="Pfam" id="PF00263"/>
    </source>
</evidence>
<organism evidence="9 10">
    <name type="scientific">Vibrio neptunius</name>
    <dbReference type="NCBI Taxonomy" id="170651"/>
    <lineage>
        <taxon>Bacteria</taxon>
        <taxon>Pseudomonadati</taxon>
        <taxon>Pseudomonadota</taxon>
        <taxon>Gammaproteobacteria</taxon>
        <taxon>Vibrionales</taxon>
        <taxon>Vibrionaceae</taxon>
        <taxon>Vibrio</taxon>
    </lineage>
</organism>
<dbReference type="Gene3D" id="3.55.50.30">
    <property type="match status" value="1"/>
</dbReference>
<dbReference type="PRINTS" id="PR01032">
    <property type="entry name" value="PHAGEIV"/>
</dbReference>
<evidence type="ECO:0000259" key="8">
    <source>
        <dbReference type="Pfam" id="PF03958"/>
    </source>
</evidence>
<evidence type="ECO:0000256" key="3">
    <source>
        <dbReference type="ARBA" id="ARBA00023136"/>
    </source>
</evidence>
<comment type="caution">
    <text evidence="9">The sequence shown here is derived from an EMBL/GenBank/DDBJ whole genome shotgun (WGS) entry which is preliminary data.</text>
</comment>
<dbReference type="Proteomes" id="UP000779070">
    <property type="component" value="Unassembled WGS sequence"/>
</dbReference>
<dbReference type="PANTHER" id="PTHR30332">
    <property type="entry name" value="PROBABLE GENERAL SECRETION PATHWAY PROTEIN D"/>
    <property type="match status" value="1"/>
</dbReference>
<evidence type="ECO:0000256" key="5">
    <source>
        <dbReference type="RuleBase" id="RU004004"/>
    </source>
</evidence>